<dbReference type="PANTHER" id="PTHR37422">
    <property type="entry name" value="TEICHURONIC ACID BIOSYNTHESIS PROTEIN TUAE"/>
    <property type="match status" value="1"/>
</dbReference>
<comment type="subcellular location">
    <subcellularLocation>
        <location evidence="1">Membrane</location>
        <topology evidence="1">Multi-pass membrane protein</topology>
    </subcellularLocation>
</comment>
<dbReference type="GO" id="GO:0016874">
    <property type="term" value="F:ligase activity"/>
    <property type="evidence" value="ECO:0007669"/>
    <property type="project" value="UniProtKB-KW"/>
</dbReference>
<dbReference type="Proteomes" id="UP000318478">
    <property type="component" value="Unassembled WGS sequence"/>
</dbReference>
<feature type="transmembrane region" description="Helical" evidence="5">
    <location>
        <begin position="396"/>
        <end position="416"/>
    </location>
</feature>
<keyword evidence="7" id="KW-0436">Ligase</keyword>
<keyword evidence="3 5" id="KW-1133">Transmembrane helix</keyword>
<dbReference type="AlphaFoldDB" id="A0A5C5XYK2"/>
<keyword evidence="2 5" id="KW-0812">Transmembrane</keyword>
<evidence type="ECO:0000313" key="7">
    <source>
        <dbReference type="EMBL" id="TWT67621.1"/>
    </source>
</evidence>
<dbReference type="EMBL" id="SJPO01000012">
    <property type="protein sequence ID" value="TWT67621.1"/>
    <property type="molecule type" value="Genomic_DNA"/>
</dbReference>
<feature type="transmembrane region" description="Helical" evidence="5">
    <location>
        <begin position="265"/>
        <end position="287"/>
    </location>
</feature>
<comment type="caution">
    <text evidence="7">The sequence shown here is derived from an EMBL/GenBank/DDBJ whole genome shotgun (WGS) entry which is preliminary data.</text>
</comment>
<organism evidence="7 8">
    <name type="scientific">Posidoniimonas polymericola</name>
    <dbReference type="NCBI Taxonomy" id="2528002"/>
    <lineage>
        <taxon>Bacteria</taxon>
        <taxon>Pseudomonadati</taxon>
        <taxon>Planctomycetota</taxon>
        <taxon>Planctomycetia</taxon>
        <taxon>Pirellulales</taxon>
        <taxon>Lacipirellulaceae</taxon>
        <taxon>Posidoniimonas</taxon>
    </lineage>
</organism>
<evidence type="ECO:0000256" key="3">
    <source>
        <dbReference type="ARBA" id="ARBA00022989"/>
    </source>
</evidence>
<reference evidence="7 8" key="1">
    <citation type="submission" date="2019-02" db="EMBL/GenBank/DDBJ databases">
        <title>Deep-cultivation of Planctomycetes and their phenomic and genomic characterization uncovers novel biology.</title>
        <authorList>
            <person name="Wiegand S."/>
            <person name="Jogler M."/>
            <person name="Boedeker C."/>
            <person name="Pinto D."/>
            <person name="Vollmers J."/>
            <person name="Rivas-Marin E."/>
            <person name="Kohn T."/>
            <person name="Peeters S.H."/>
            <person name="Heuer A."/>
            <person name="Rast P."/>
            <person name="Oberbeckmann S."/>
            <person name="Bunk B."/>
            <person name="Jeske O."/>
            <person name="Meyerdierks A."/>
            <person name="Storesund J.E."/>
            <person name="Kallscheuer N."/>
            <person name="Luecker S."/>
            <person name="Lage O.M."/>
            <person name="Pohl T."/>
            <person name="Merkel B.J."/>
            <person name="Hornburger P."/>
            <person name="Mueller R.-W."/>
            <person name="Bruemmer F."/>
            <person name="Labrenz M."/>
            <person name="Spormann A.M."/>
            <person name="Op Den Camp H."/>
            <person name="Overmann J."/>
            <person name="Amann R."/>
            <person name="Jetten M.S.M."/>
            <person name="Mascher T."/>
            <person name="Medema M.H."/>
            <person name="Devos D.P."/>
            <person name="Kaster A.-K."/>
            <person name="Ovreas L."/>
            <person name="Rohde M."/>
            <person name="Galperin M.Y."/>
            <person name="Jogler C."/>
        </authorList>
    </citation>
    <scope>NUCLEOTIDE SEQUENCE [LARGE SCALE GENOMIC DNA]</scope>
    <source>
        <strain evidence="7 8">Pla123a</strain>
    </source>
</reference>
<dbReference type="Pfam" id="PF04932">
    <property type="entry name" value="Wzy_C"/>
    <property type="match status" value="1"/>
</dbReference>
<evidence type="ECO:0000256" key="2">
    <source>
        <dbReference type="ARBA" id="ARBA00022692"/>
    </source>
</evidence>
<dbReference type="GO" id="GO:0016020">
    <property type="term" value="C:membrane"/>
    <property type="evidence" value="ECO:0007669"/>
    <property type="project" value="UniProtKB-SubCell"/>
</dbReference>
<feature type="transmembrane region" description="Helical" evidence="5">
    <location>
        <begin position="134"/>
        <end position="150"/>
    </location>
</feature>
<name>A0A5C5XYK2_9BACT</name>
<feature type="transmembrane region" description="Helical" evidence="5">
    <location>
        <begin position="20"/>
        <end position="39"/>
    </location>
</feature>
<feature type="transmembrane region" description="Helical" evidence="5">
    <location>
        <begin position="356"/>
        <end position="376"/>
    </location>
</feature>
<evidence type="ECO:0000313" key="8">
    <source>
        <dbReference type="Proteomes" id="UP000318478"/>
    </source>
</evidence>
<feature type="transmembrane region" description="Helical" evidence="5">
    <location>
        <begin position="76"/>
        <end position="96"/>
    </location>
</feature>
<evidence type="ECO:0000256" key="4">
    <source>
        <dbReference type="ARBA" id="ARBA00023136"/>
    </source>
</evidence>
<dbReference type="PANTHER" id="PTHR37422:SF17">
    <property type="entry name" value="O-ANTIGEN LIGASE"/>
    <property type="match status" value="1"/>
</dbReference>
<sequence>MHSSHDNSEQRTAALGIPKLGSAVVGMSVMLCLMFMGMMHDFRSAGLTHDQLLEQTLDEMNRFEQDVTAAYPERKAAFVLSAVLAAYCLATAPGGVRIGSPLLAALILAALAWTCASWFWSIDQGKTARELVRITVYFGLAVGLAVRYDLAEICSIVFLTSAMTVAFACGHEVVFGSARELDNTWRLAGSLHPNPLGRFTAMVAIPALAYARVAKERRWLWLLILGASLLVIALTKSRTALACCVAGMAMVYVLTPGWRKLALQGAVALTVVGAGMIFFGVGGSAVLKTSGEVVTMGRHDKVGSLTGRLPLWEALLERSESRRVQGFGFGAFWTADNNESIAEQVSWIPGHAHSGYVETLIGLGAVGLTLMLLILLLSTSRMCYWAMAYDSTPCRVLAAVMVAAIINTMTEGGFALPRELAIFSMMFAAAASLRYAPGESKERAAEPARVAPVWGPVGLEGGA</sequence>
<feature type="transmembrane region" description="Helical" evidence="5">
    <location>
        <begin position="102"/>
        <end position="122"/>
    </location>
</feature>
<protein>
    <submittedName>
        <fullName evidence="7">O-Antigen ligase</fullName>
    </submittedName>
</protein>
<feature type="transmembrane region" description="Helical" evidence="5">
    <location>
        <begin position="240"/>
        <end position="259"/>
    </location>
</feature>
<evidence type="ECO:0000259" key="6">
    <source>
        <dbReference type="Pfam" id="PF04932"/>
    </source>
</evidence>
<gene>
    <name evidence="7" type="ORF">Pla123a_41770</name>
</gene>
<feature type="domain" description="O-antigen ligase-related" evidence="6">
    <location>
        <begin position="225"/>
        <end position="371"/>
    </location>
</feature>
<feature type="transmembrane region" description="Helical" evidence="5">
    <location>
        <begin position="219"/>
        <end position="235"/>
    </location>
</feature>
<evidence type="ECO:0000256" key="5">
    <source>
        <dbReference type="SAM" id="Phobius"/>
    </source>
</evidence>
<proteinExistence type="predicted"/>
<keyword evidence="4 5" id="KW-0472">Membrane</keyword>
<dbReference type="RefSeq" id="WP_146590532.1">
    <property type="nucleotide sequence ID" value="NZ_SJPO01000012.1"/>
</dbReference>
<dbReference type="InterPro" id="IPR051533">
    <property type="entry name" value="WaaL-like"/>
</dbReference>
<accession>A0A5C5XYK2</accession>
<evidence type="ECO:0000256" key="1">
    <source>
        <dbReference type="ARBA" id="ARBA00004141"/>
    </source>
</evidence>
<keyword evidence="8" id="KW-1185">Reference proteome</keyword>
<dbReference type="InterPro" id="IPR007016">
    <property type="entry name" value="O-antigen_ligase-rel_domated"/>
</dbReference>
<feature type="transmembrane region" description="Helical" evidence="5">
    <location>
        <begin position="156"/>
        <end position="175"/>
    </location>
</feature>
<dbReference type="OrthoDB" id="4391260at2"/>